<keyword evidence="3" id="KW-1185">Reference proteome</keyword>
<feature type="region of interest" description="Disordered" evidence="1">
    <location>
        <begin position="1"/>
        <end position="31"/>
    </location>
</feature>
<dbReference type="VEuPathDB" id="FungiDB:CXQ85_003969"/>
<dbReference type="OrthoDB" id="510958at2759"/>
<dbReference type="STRING" id="45357.A0A2V1B042"/>
<name>A0A2V1B042_9ASCO</name>
<dbReference type="Gene3D" id="6.10.160.20">
    <property type="match status" value="1"/>
</dbReference>
<dbReference type="RefSeq" id="XP_025344617.1">
    <property type="nucleotide sequence ID" value="XM_025487601.1"/>
</dbReference>
<reference evidence="2 3" key="1">
    <citation type="submission" date="2017-12" db="EMBL/GenBank/DDBJ databases">
        <title>Genome Sequence of a Multidrug-Resistant Candida haemulonii Isolate from a Patient with Chronic Leg Ulcers in Israel.</title>
        <authorList>
            <person name="Chow N.A."/>
            <person name="Gade L."/>
            <person name="Batra D."/>
            <person name="Rowe L.A."/>
            <person name="Ben-Ami R."/>
            <person name="Loparev V.N."/>
            <person name="Litvintseva A.P."/>
        </authorList>
    </citation>
    <scope>NUCLEOTIDE SEQUENCE [LARGE SCALE GENOMIC DNA]</scope>
    <source>
        <strain evidence="2 3">B11899</strain>
    </source>
</reference>
<accession>A0A2V1B042</accession>
<proteinExistence type="predicted"/>
<protein>
    <recommendedName>
        <fullName evidence="4">Histone deacetylase complex subunit SAP30 Sin3 binding domain-containing protein</fullName>
    </recommendedName>
</protein>
<evidence type="ECO:0000256" key="1">
    <source>
        <dbReference type="SAM" id="MobiDB-lite"/>
    </source>
</evidence>
<gene>
    <name evidence="2" type="ORF">CXQ85_003969</name>
</gene>
<organism evidence="2 3">
    <name type="scientific">Candidozyma haemuli</name>
    <dbReference type="NCBI Taxonomy" id="45357"/>
    <lineage>
        <taxon>Eukaryota</taxon>
        <taxon>Fungi</taxon>
        <taxon>Dikarya</taxon>
        <taxon>Ascomycota</taxon>
        <taxon>Saccharomycotina</taxon>
        <taxon>Pichiomycetes</taxon>
        <taxon>Metschnikowiaceae</taxon>
        <taxon>Candidozyma</taxon>
    </lineage>
</organism>
<feature type="compositionally biased region" description="Low complexity" evidence="1">
    <location>
        <begin position="17"/>
        <end position="31"/>
    </location>
</feature>
<dbReference type="AlphaFoldDB" id="A0A2V1B042"/>
<evidence type="ECO:0000313" key="2">
    <source>
        <dbReference type="EMBL" id="PVH23677.1"/>
    </source>
</evidence>
<sequence>MPPRVQNKDISSDADVKSAPNSRSANKARNAVAVAAQQELLSKHIHSNGPHDRPKVDPLDFLNLPKEALEAYNRKYSLNLLPIQTTNEDILRSEIGKKTYTSKRSAQMLRISKPEVASHCQKHFLGAPCRENEIISSFLYKVRNEDKEFKLSF</sequence>
<dbReference type="GeneID" id="37009299"/>
<dbReference type="InterPro" id="IPR038291">
    <property type="entry name" value="SAP30_C_sf"/>
</dbReference>
<evidence type="ECO:0000313" key="3">
    <source>
        <dbReference type="Proteomes" id="UP000244309"/>
    </source>
</evidence>
<feature type="compositionally biased region" description="Basic and acidic residues" evidence="1">
    <location>
        <begin position="1"/>
        <end position="16"/>
    </location>
</feature>
<evidence type="ECO:0008006" key="4">
    <source>
        <dbReference type="Google" id="ProtNLM"/>
    </source>
</evidence>
<comment type="caution">
    <text evidence="2">The sequence shown here is derived from an EMBL/GenBank/DDBJ whole genome shotgun (WGS) entry which is preliminary data.</text>
</comment>
<dbReference type="EMBL" id="PKFO01000011">
    <property type="protein sequence ID" value="PVH23677.1"/>
    <property type="molecule type" value="Genomic_DNA"/>
</dbReference>
<dbReference type="Proteomes" id="UP000244309">
    <property type="component" value="Unassembled WGS sequence"/>
</dbReference>